<keyword evidence="3" id="KW-1185">Reference proteome</keyword>
<proteinExistence type="predicted"/>
<dbReference type="Gene3D" id="1.20.1280.50">
    <property type="match status" value="1"/>
</dbReference>
<protein>
    <recommendedName>
        <fullName evidence="1">F-box domain-containing protein</fullName>
    </recommendedName>
</protein>
<evidence type="ECO:0000313" key="3">
    <source>
        <dbReference type="Proteomes" id="UP001219525"/>
    </source>
</evidence>
<dbReference type="Proteomes" id="UP001219525">
    <property type="component" value="Unassembled WGS sequence"/>
</dbReference>
<dbReference type="EMBL" id="JARJCW010000049">
    <property type="protein sequence ID" value="KAJ7203781.1"/>
    <property type="molecule type" value="Genomic_DNA"/>
</dbReference>
<dbReference type="InterPro" id="IPR036047">
    <property type="entry name" value="F-box-like_dom_sf"/>
</dbReference>
<organism evidence="2 3">
    <name type="scientific">Mycena pura</name>
    <dbReference type="NCBI Taxonomy" id="153505"/>
    <lineage>
        <taxon>Eukaryota</taxon>
        <taxon>Fungi</taxon>
        <taxon>Dikarya</taxon>
        <taxon>Basidiomycota</taxon>
        <taxon>Agaricomycotina</taxon>
        <taxon>Agaricomycetes</taxon>
        <taxon>Agaricomycetidae</taxon>
        <taxon>Agaricales</taxon>
        <taxon>Marasmiineae</taxon>
        <taxon>Mycenaceae</taxon>
        <taxon>Mycena</taxon>
    </lineage>
</organism>
<evidence type="ECO:0000259" key="1">
    <source>
        <dbReference type="Pfam" id="PF12937"/>
    </source>
</evidence>
<sequence>MPRVTLGDFAQELLVQIFTFVDGKTLVNSCLLVCWSWKSAIDGSMELELVIELWADGMVAGDLPGLTIAETLDALYERRRAWLGLNWSSRIQLKEKPFQYVYRDCLTGGVFGQLWDTLFTATWLPSARNPTTRTSTGDISVRASRFVMDPTQDLVVFVCLGAHNEISVDCRSLSSLKPYHLAALPMVLTDWNEYITAVDLAGDILSLFFDTGRLVLLNWREGIDGDFPPVPADSFSLLSPRAYILGYGGDTQPRLEIWAFKGSIHNHIVTLQLPELVRPVENPLFATYCPGFRAIPGAGQRFSKSNDERLFVVHFLSKHLFVHFRYLLQYLTSRDGPVDVVVPWNEWGPQHTRMLKLYEDPYLSLRSVYGERVVHCPIPENGSAIQVLDFGMSALRRRFSGEAQPDTQCVTTLHTEPSTISDERFVAKSVTTSLPYREVVRSVDDSDMQYDEILAVDDDHIVRVESDDLARQPVVYTL</sequence>
<reference evidence="2" key="1">
    <citation type="submission" date="2023-03" db="EMBL/GenBank/DDBJ databases">
        <title>Massive genome expansion in bonnet fungi (Mycena s.s.) driven by repeated elements and novel gene families across ecological guilds.</title>
        <authorList>
            <consortium name="Lawrence Berkeley National Laboratory"/>
            <person name="Harder C.B."/>
            <person name="Miyauchi S."/>
            <person name="Viragh M."/>
            <person name="Kuo A."/>
            <person name="Thoen E."/>
            <person name="Andreopoulos B."/>
            <person name="Lu D."/>
            <person name="Skrede I."/>
            <person name="Drula E."/>
            <person name="Henrissat B."/>
            <person name="Morin E."/>
            <person name="Kohler A."/>
            <person name="Barry K."/>
            <person name="LaButti K."/>
            <person name="Morin E."/>
            <person name="Salamov A."/>
            <person name="Lipzen A."/>
            <person name="Mereny Z."/>
            <person name="Hegedus B."/>
            <person name="Baldrian P."/>
            <person name="Stursova M."/>
            <person name="Weitz H."/>
            <person name="Taylor A."/>
            <person name="Grigoriev I.V."/>
            <person name="Nagy L.G."/>
            <person name="Martin F."/>
            <person name="Kauserud H."/>
        </authorList>
    </citation>
    <scope>NUCLEOTIDE SEQUENCE</scope>
    <source>
        <strain evidence="2">9144</strain>
    </source>
</reference>
<name>A0AAD6V6E2_9AGAR</name>
<dbReference type="InterPro" id="IPR001810">
    <property type="entry name" value="F-box_dom"/>
</dbReference>
<feature type="domain" description="F-box" evidence="1">
    <location>
        <begin position="12"/>
        <end position="42"/>
    </location>
</feature>
<dbReference type="AlphaFoldDB" id="A0AAD6V6E2"/>
<evidence type="ECO:0000313" key="2">
    <source>
        <dbReference type="EMBL" id="KAJ7203781.1"/>
    </source>
</evidence>
<dbReference type="SUPFAM" id="SSF81383">
    <property type="entry name" value="F-box domain"/>
    <property type="match status" value="1"/>
</dbReference>
<gene>
    <name evidence="2" type="ORF">GGX14DRAFT_647909</name>
</gene>
<comment type="caution">
    <text evidence="2">The sequence shown here is derived from an EMBL/GenBank/DDBJ whole genome shotgun (WGS) entry which is preliminary data.</text>
</comment>
<accession>A0AAD6V6E2</accession>
<dbReference type="Pfam" id="PF12937">
    <property type="entry name" value="F-box-like"/>
    <property type="match status" value="1"/>
</dbReference>